<reference evidence="5 6" key="1">
    <citation type="submission" date="2016-10" db="EMBL/GenBank/DDBJ databases">
        <authorList>
            <person name="de Groot N.N."/>
        </authorList>
    </citation>
    <scope>NUCLEOTIDE SEQUENCE [LARGE SCALE GENOMIC DNA]</scope>
    <source>
        <strain evidence="5 6">DSM 20117</strain>
    </source>
</reference>
<dbReference type="InterPro" id="IPR001279">
    <property type="entry name" value="Metallo-B-lactamas"/>
</dbReference>
<name>A0A1H1BUR2_9MICC</name>
<dbReference type="SUPFAM" id="SSF56281">
    <property type="entry name" value="Metallo-hydrolase/oxidoreductase"/>
    <property type="match status" value="1"/>
</dbReference>
<dbReference type="SMART" id="SM00849">
    <property type="entry name" value="Lactamase_B"/>
    <property type="match status" value="1"/>
</dbReference>
<evidence type="ECO:0000313" key="5">
    <source>
        <dbReference type="EMBL" id="SDQ55684.1"/>
    </source>
</evidence>
<dbReference type="STRING" id="37928.SAMN04489742_1582"/>
<dbReference type="InterPro" id="IPR044094">
    <property type="entry name" value="AtsA-like_MBL-fold"/>
</dbReference>
<dbReference type="RefSeq" id="WP_236777486.1">
    <property type="nucleotide sequence ID" value="NZ_CP018863.1"/>
</dbReference>
<dbReference type="Proteomes" id="UP000181917">
    <property type="component" value="Unassembled WGS sequence"/>
</dbReference>
<dbReference type="PROSITE" id="PS51318">
    <property type="entry name" value="TAT"/>
    <property type="match status" value="1"/>
</dbReference>
<feature type="region of interest" description="Disordered" evidence="3">
    <location>
        <begin position="151"/>
        <end position="180"/>
    </location>
</feature>
<protein>
    <submittedName>
        <fullName evidence="5">Ribonuclease BN, tRNA processing enzyme</fullName>
    </submittedName>
</protein>
<accession>A0A1H1BUR2</accession>
<gene>
    <name evidence="5" type="ORF">SAMN04489742_1582</name>
</gene>
<dbReference type="PANTHER" id="PTHR46018">
    <property type="entry name" value="ZINC PHOSPHODIESTERASE ELAC PROTEIN 1"/>
    <property type="match status" value="1"/>
</dbReference>
<dbReference type="InterPro" id="IPR036866">
    <property type="entry name" value="RibonucZ/Hydroxyglut_hydro"/>
</dbReference>
<dbReference type="Gene3D" id="3.60.15.10">
    <property type="entry name" value="Ribonuclease Z/Hydroxyacylglutathione hydrolase-like"/>
    <property type="match status" value="1"/>
</dbReference>
<keyword evidence="2" id="KW-0378">Hydrolase</keyword>
<keyword evidence="1" id="KW-0255">Endonuclease</keyword>
<dbReference type="PANTHER" id="PTHR46018:SF2">
    <property type="entry name" value="ZINC PHOSPHODIESTERASE ELAC PROTEIN 1"/>
    <property type="match status" value="1"/>
</dbReference>
<dbReference type="EMBL" id="FNKH01000002">
    <property type="protein sequence ID" value="SDQ55684.1"/>
    <property type="molecule type" value="Genomic_DNA"/>
</dbReference>
<feature type="domain" description="Metallo-beta-lactamase" evidence="4">
    <location>
        <begin position="69"/>
        <end position="325"/>
    </location>
</feature>
<dbReference type="Pfam" id="PF00753">
    <property type="entry name" value="Lactamase_B"/>
    <property type="match status" value="1"/>
</dbReference>
<dbReference type="CDD" id="cd07719">
    <property type="entry name" value="arylsulfatase_AtsA-like_MBL-fold"/>
    <property type="match status" value="1"/>
</dbReference>
<evidence type="ECO:0000259" key="4">
    <source>
        <dbReference type="SMART" id="SM00849"/>
    </source>
</evidence>
<evidence type="ECO:0000256" key="3">
    <source>
        <dbReference type="SAM" id="MobiDB-lite"/>
    </source>
</evidence>
<dbReference type="GO" id="GO:0042781">
    <property type="term" value="F:3'-tRNA processing endoribonuclease activity"/>
    <property type="evidence" value="ECO:0007669"/>
    <property type="project" value="TreeGrafter"/>
</dbReference>
<dbReference type="InterPro" id="IPR006311">
    <property type="entry name" value="TAT_signal"/>
</dbReference>
<evidence type="ECO:0000256" key="1">
    <source>
        <dbReference type="ARBA" id="ARBA00022759"/>
    </source>
</evidence>
<proteinExistence type="predicted"/>
<keyword evidence="6" id="KW-1185">Reference proteome</keyword>
<organism evidence="5 6">
    <name type="scientific">Crystallibacter crystallopoietes</name>
    <dbReference type="NCBI Taxonomy" id="37928"/>
    <lineage>
        <taxon>Bacteria</taxon>
        <taxon>Bacillati</taxon>
        <taxon>Actinomycetota</taxon>
        <taxon>Actinomycetes</taxon>
        <taxon>Micrococcales</taxon>
        <taxon>Micrococcaceae</taxon>
        <taxon>Crystallibacter</taxon>
    </lineage>
</organism>
<evidence type="ECO:0000313" key="6">
    <source>
        <dbReference type="Proteomes" id="UP000181917"/>
    </source>
</evidence>
<dbReference type="AlphaFoldDB" id="A0A1H1BUR2"/>
<sequence length="381" mass="40550">MSPSENPALSRRAMLGGFTAAGALPLLAPGTAAAVAKRAPLQANTRTKAVLLGTNGGPGWGLTDPPRMGISSALVVGDRYYLIDAGEGVGFRLMEARLGNWEARAALSGLRAIFLTHLHSDHISDLSNILSLGLYNGLSAADRPVPIWGPGNRGELPPVAGDRPEPPVVSPQSPTPGTKETVESIVRTFATDFNDRARDGGTPVPQQLFAGHDILLPEQYLADPNGTPHPRMSPVPFYEDDRVKASTTLVQHAPVFPALAFRFETEDGVVVFSGDTGPSKNLVELAQGANLLVHEVIAEEWAAERYPEPRSPEAEAAYQHLIQSHTAVEEVGAIAEKADVSTLVLSHFVPGDWPVGKWQRAARRGFSGKLVIGADLDEIGI</sequence>
<keyword evidence="1" id="KW-0540">Nuclease</keyword>
<evidence type="ECO:0000256" key="2">
    <source>
        <dbReference type="ARBA" id="ARBA00022801"/>
    </source>
</evidence>